<dbReference type="PANTHER" id="PTHR30136:SF2">
    <property type="entry name" value="TRANSCRIPTIONAL REGULATOR ICLR"/>
    <property type="match status" value="1"/>
</dbReference>
<gene>
    <name evidence="7" type="ORF">CBW24_10430</name>
</gene>
<feature type="domain" description="IclR-ED" evidence="6">
    <location>
        <begin position="111"/>
        <end position="294"/>
    </location>
</feature>
<dbReference type="RefSeq" id="WP_088661685.1">
    <property type="nucleotide sequence ID" value="NZ_CP021404.1"/>
</dbReference>
<dbReference type="KEGG" id="cmag:CBW24_10430"/>
<dbReference type="InterPro" id="IPR005471">
    <property type="entry name" value="Tscrpt_reg_IclR_N"/>
</dbReference>
<accession>A0A291M091</accession>
<organism evidence="7 8">
    <name type="scientific">Pacificitalea manganoxidans</name>
    <dbReference type="NCBI Taxonomy" id="1411902"/>
    <lineage>
        <taxon>Bacteria</taxon>
        <taxon>Pseudomonadati</taxon>
        <taxon>Pseudomonadota</taxon>
        <taxon>Alphaproteobacteria</taxon>
        <taxon>Rhodobacterales</taxon>
        <taxon>Paracoccaceae</taxon>
        <taxon>Pacificitalea</taxon>
    </lineage>
</organism>
<dbReference type="Gene3D" id="3.30.450.40">
    <property type="match status" value="1"/>
</dbReference>
<dbReference type="GO" id="GO:0003700">
    <property type="term" value="F:DNA-binding transcription factor activity"/>
    <property type="evidence" value="ECO:0007669"/>
    <property type="project" value="TreeGrafter"/>
</dbReference>
<dbReference type="InterPro" id="IPR036390">
    <property type="entry name" value="WH_DNA-bd_sf"/>
</dbReference>
<evidence type="ECO:0000256" key="4">
    <source>
        <dbReference type="SAM" id="MobiDB-lite"/>
    </source>
</evidence>
<dbReference type="InterPro" id="IPR014757">
    <property type="entry name" value="Tscrpt_reg_IclR_C"/>
</dbReference>
<dbReference type="InterPro" id="IPR036388">
    <property type="entry name" value="WH-like_DNA-bd_sf"/>
</dbReference>
<dbReference type="GO" id="GO:0045892">
    <property type="term" value="P:negative regulation of DNA-templated transcription"/>
    <property type="evidence" value="ECO:0007669"/>
    <property type="project" value="TreeGrafter"/>
</dbReference>
<dbReference type="SMART" id="SM00346">
    <property type="entry name" value="HTH_ICLR"/>
    <property type="match status" value="1"/>
</dbReference>
<dbReference type="GO" id="GO:0003677">
    <property type="term" value="F:DNA binding"/>
    <property type="evidence" value="ECO:0007669"/>
    <property type="project" value="UniProtKB-KW"/>
</dbReference>
<dbReference type="Pfam" id="PF01614">
    <property type="entry name" value="IclR_C"/>
    <property type="match status" value="1"/>
</dbReference>
<dbReference type="PANTHER" id="PTHR30136">
    <property type="entry name" value="HELIX-TURN-HELIX TRANSCRIPTIONAL REGULATOR, ICLR FAMILY"/>
    <property type="match status" value="1"/>
</dbReference>
<dbReference type="PROSITE" id="PS51078">
    <property type="entry name" value="ICLR_ED"/>
    <property type="match status" value="1"/>
</dbReference>
<evidence type="ECO:0000313" key="8">
    <source>
        <dbReference type="Proteomes" id="UP000219050"/>
    </source>
</evidence>
<keyword evidence="3" id="KW-0804">Transcription</keyword>
<evidence type="ECO:0000256" key="1">
    <source>
        <dbReference type="ARBA" id="ARBA00023015"/>
    </source>
</evidence>
<dbReference type="SUPFAM" id="SSF55781">
    <property type="entry name" value="GAF domain-like"/>
    <property type="match status" value="1"/>
</dbReference>
<sequence length="297" mass="31763">MSNGTEILGGTAGHSNATAKAGMNGARQRAGANGTGTATEGDRNGRTIQSVERALTILEILASAHEPQGLNDIATQAGLNASTCHHLITTLVARGYVLHAGRSRGYLLSSKLNELIELSDREVDLAEFVRPKLEMLAETLAENVQMAVLRGSSLITQLRVSRGKGIREADELRKMAALHATATGKAILAWLPEAEMARVISDNGLTAYTPRTITTLSGIVEELRHVRRNGFAIDDQELEEGVVCCGAAVRDEKGAVIASISATFAAQKNSDAYRTHVIRQVVQMARALSDQLRVSRS</sequence>
<feature type="region of interest" description="Disordered" evidence="4">
    <location>
        <begin position="1"/>
        <end position="46"/>
    </location>
</feature>
<evidence type="ECO:0000256" key="3">
    <source>
        <dbReference type="ARBA" id="ARBA00023163"/>
    </source>
</evidence>
<evidence type="ECO:0000259" key="6">
    <source>
        <dbReference type="PROSITE" id="PS51078"/>
    </source>
</evidence>
<dbReference type="InterPro" id="IPR029016">
    <property type="entry name" value="GAF-like_dom_sf"/>
</dbReference>
<evidence type="ECO:0000259" key="5">
    <source>
        <dbReference type="PROSITE" id="PS51077"/>
    </source>
</evidence>
<keyword evidence="8" id="KW-1185">Reference proteome</keyword>
<dbReference type="OrthoDB" id="8357778at2"/>
<dbReference type="EMBL" id="CP021404">
    <property type="protein sequence ID" value="ATI42386.1"/>
    <property type="molecule type" value="Genomic_DNA"/>
</dbReference>
<protein>
    <recommendedName>
        <fullName evidence="9">IclR family transcriptional regulator</fullName>
    </recommendedName>
</protein>
<feature type="domain" description="HTH iclR-type" evidence="5">
    <location>
        <begin position="48"/>
        <end position="110"/>
    </location>
</feature>
<name>A0A291M091_9RHOB</name>
<keyword evidence="1" id="KW-0805">Transcription regulation</keyword>
<dbReference type="Proteomes" id="UP000219050">
    <property type="component" value="Chromosome"/>
</dbReference>
<evidence type="ECO:0008006" key="9">
    <source>
        <dbReference type="Google" id="ProtNLM"/>
    </source>
</evidence>
<evidence type="ECO:0000256" key="2">
    <source>
        <dbReference type="ARBA" id="ARBA00023125"/>
    </source>
</evidence>
<feature type="compositionally biased region" description="Low complexity" evidence="4">
    <location>
        <begin position="21"/>
        <end position="39"/>
    </location>
</feature>
<dbReference type="AlphaFoldDB" id="A0A291M091"/>
<evidence type="ECO:0000313" key="7">
    <source>
        <dbReference type="EMBL" id="ATI42386.1"/>
    </source>
</evidence>
<dbReference type="Gene3D" id="1.10.10.10">
    <property type="entry name" value="Winged helix-like DNA-binding domain superfamily/Winged helix DNA-binding domain"/>
    <property type="match status" value="1"/>
</dbReference>
<dbReference type="InterPro" id="IPR050707">
    <property type="entry name" value="HTH_MetabolicPath_Reg"/>
</dbReference>
<proteinExistence type="predicted"/>
<dbReference type="PROSITE" id="PS51077">
    <property type="entry name" value="HTH_ICLR"/>
    <property type="match status" value="1"/>
</dbReference>
<dbReference type="Pfam" id="PF09339">
    <property type="entry name" value="HTH_IclR"/>
    <property type="match status" value="1"/>
</dbReference>
<reference evidence="7 8" key="1">
    <citation type="submission" date="2017-05" db="EMBL/GenBank/DDBJ databases">
        <title>Comparative genomic and metabolic analysis of manganese-oxidizing mechanisms in Celeribater manganoxidans DY25T: its adaption to the environment of polymetallic nodule.</title>
        <authorList>
            <person name="Wang X."/>
        </authorList>
    </citation>
    <scope>NUCLEOTIDE SEQUENCE [LARGE SCALE GENOMIC DNA]</scope>
    <source>
        <strain evidence="7 8">DY25</strain>
    </source>
</reference>
<dbReference type="SUPFAM" id="SSF46785">
    <property type="entry name" value="Winged helix' DNA-binding domain"/>
    <property type="match status" value="1"/>
</dbReference>
<keyword evidence="2" id="KW-0238">DNA-binding</keyword>